<name>A0ABW0A9A2_9ACTN</name>
<reference evidence="2" key="1">
    <citation type="journal article" date="2019" name="Int. J. Syst. Evol. Microbiol.">
        <title>The Global Catalogue of Microorganisms (GCM) 10K type strain sequencing project: providing services to taxonomists for standard genome sequencing and annotation.</title>
        <authorList>
            <consortium name="The Broad Institute Genomics Platform"/>
            <consortium name="The Broad Institute Genome Sequencing Center for Infectious Disease"/>
            <person name="Wu L."/>
            <person name="Ma J."/>
        </authorList>
    </citation>
    <scope>NUCLEOTIDE SEQUENCE [LARGE SCALE GENOMIC DNA]</scope>
    <source>
        <strain evidence="2">CGMCC 4.1641</strain>
    </source>
</reference>
<dbReference type="Proteomes" id="UP001596222">
    <property type="component" value="Unassembled WGS sequence"/>
</dbReference>
<proteinExistence type="predicted"/>
<gene>
    <name evidence="1" type="ORF">ACFPP6_35790</name>
</gene>
<comment type="caution">
    <text evidence="1">The sequence shown here is derived from an EMBL/GenBank/DDBJ whole genome shotgun (WGS) entry which is preliminary data.</text>
</comment>
<dbReference type="EMBL" id="JBHSKJ010000039">
    <property type="protein sequence ID" value="MFC5150007.1"/>
    <property type="molecule type" value="Genomic_DNA"/>
</dbReference>
<accession>A0ABW0A9A2</accession>
<evidence type="ECO:0000313" key="2">
    <source>
        <dbReference type="Proteomes" id="UP001596222"/>
    </source>
</evidence>
<sequence length="102" mass="12155">MRRHGNLLLDACCRYGSTFWHSLFQRGYLLSDHAERLRKLSPVNGQVLPFDPRRYVAVYPEIVETILLYASPRWRKFALAGDKKFERFKAEFNRRLPQERAL</sequence>
<keyword evidence="2" id="KW-1185">Reference proteome</keyword>
<organism evidence="1 2">
    <name type="scientific">Streptomyces aureoversilis</name>
    <dbReference type="NCBI Taxonomy" id="67277"/>
    <lineage>
        <taxon>Bacteria</taxon>
        <taxon>Bacillati</taxon>
        <taxon>Actinomycetota</taxon>
        <taxon>Actinomycetes</taxon>
        <taxon>Kitasatosporales</taxon>
        <taxon>Streptomycetaceae</taxon>
        <taxon>Streptomyces</taxon>
    </lineage>
</organism>
<protein>
    <submittedName>
        <fullName evidence="1">Uncharacterized protein</fullName>
    </submittedName>
</protein>
<dbReference type="RefSeq" id="WP_382051067.1">
    <property type="nucleotide sequence ID" value="NZ_JBHSKJ010000039.1"/>
</dbReference>
<evidence type="ECO:0000313" key="1">
    <source>
        <dbReference type="EMBL" id="MFC5150007.1"/>
    </source>
</evidence>